<organism evidence="2 3">
    <name type="scientific">Candidatus Fimiplasma intestinipullorum</name>
    <dbReference type="NCBI Taxonomy" id="2840825"/>
    <lineage>
        <taxon>Bacteria</taxon>
        <taxon>Bacillati</taxon>
        <taxon>Bacillota</taxon>
        <taxon>Clostridia</taxon>
        <taxon>Eubacteriales</taxon>
        <taxon>Candidatus Fimiplasma</taxon>
    </lineage>
</organism>
<keyword evidence="1" id="KW-1133">Transmembrane helix</keyword>
<accession>A0A9D1HMV8</accession>
<evidence type="ECO:0008006" key="4">
    <source>
        <dbReference type="Google" id="ProtNLM"/>
    </source>
</evidence>
<feature type="transmembrane region" description="Helical" evidence="1">
    <location>
        <begin position="67"/>
        <end position="86"/>
    </location>
</feature>
<reference evidence="2" key="2">
    <citation type="journal article" date="2021" name="PeerJ">
        <title>Extensive microbial diversity within the chicken gut microbiome revealed by metagenomics and culture.</title>
        <authorList>
            <person name="Gilroy R."/>
            <person name="Ravi A."/>
            <person name="Getino M."/>
            <person name="Pursley I."/>
            <person name="Horton D.L."/>
            <person name="Alikhan N.F."/>
            <person name="Baker D."/>
            <person name="Gharbi K."/>
            <person name="Hall N."/>
            <person name="Watson M."/>
            <person name="Adriaenssens E.M."/>
            <person name="Foster-Nyarko E."/>
            <person name="Jarju S."/>
            <person name="Secka A."/>
            <person name="Antonio M."/>
            <person name="Oren A."/>
            <person name="Chaudhuri R.R."/>
            <person name="La Ragione R."/>
            <person name="Hildebrand F."/>
            <person name="Pallen M.J."/>
        </authorList>
    </citation>
    <scope>NUCLEOTIDE SEQUENCE</scope>
    <source>
        <strain evidence="2">CHK195-11698</strain>
    </source>
</reference>
<proteinExistence type="predicted"/>
<dbReference type="InterPro" id="IPR052549">
    <property type="entry name" value="SpmB"/>
</dbReference>
<name>A0A9D1HMV8_9FIRM</name>
<gene>
    <name evidence="2" type="ORF">IAD15_05945</name>
</gene>
<feature type="transmembrane region" description="Helical" evidence="1">
    <location>
        <begin position="106"/>
        <end position="128"/>
    </location>
</feature>
<dbReference type="AlphaFoldDB" id="A0A9D1HMV8"/>
<dbReference type="GO" id="GO:0005886">
    <property type="term" value="C:plasma membrane"/>
    <property type="evidence" value="ECO:0007669"/>
    <property type="project" value="TreeGrafter"/>
</dbReference>
<dbReference type="Proteomes" id="UP000824175">
    <property type="component" value="Unassembled WGS sequence"/>
</dbReference>
<evidence type="ECO:0000256" key="1">
    <source>
        <dbReference type="SAM" id="Phobius"/>
    </source>
</evidence>
<dbReference type="EMBL" id="DVMJ01000051">
    <property type="protein sequence ID" value="HIU13595.1"/>
    <property type="molecule type" value="Genomic_DNA"/>
</dbReference>
<evidence type="ECO:0000313" key="2">
    <source>
        <dbReference type="EMBL" id="HIU13595.1"/>
    </source>
</evidence>
<keyword evidence="1" id="KW-0472">Membrane</keyword>
<feature type="transmembrane region" description="Helical" evidence="1">
    <location>
        <begin position="32"/>
        <end position="55"/>
    </location>
</feature>
<sequence>MASLLMAVMLFILLDGWWHHVDLYESFKQGVIEGLGLLKSLLSGLLVLLTMVAILESSGLLKAVADLLAGFLPAELVGMMFLRPISSQASLTFLNHLYQSYGPLHLYSRMGTLAQGATDTTLYVLSVYLSAVQIKDSGYLVWLCLGLDVLAMIFAIFFAIHIFL</sequence>
<evidence type="ECO:0000313" key="3">
    <source>
        <dbReference type="Proteomes" id="UP000824175"/>
    </source>
</evidence>
<dbReference type="PANTHER" id="PTHR35793:SF2">
    <property type="entry name" value="INNER MEMBRANE PROTEIN YJIG"/>
    <property type="match status" value="1"/>
</dbReference>
<reference evidence="2" key="1">
    <citation type="submission" date="2020-10" db="EMBL/GenBank/DDBJ databases">
        <authorList>
            <person name="Gilroy R."/>
        </authorList>
    </citation>
    <scope>NUCLEOTIDE SEQUENCE</scope>
    <source>
        <strain evidence="2">CHK195-11698</strain>
    </source>
</reference>
<protein>
    <recommendedName>
        <fullName evidence="4">Spore maturation protein B</fullName>
    </recommendedName>
</protein>
<comment type="caution">
    <text evidence="2">The sequence shown here is derived from an EMBL/GenBank/DDBJ whole genome shotgun (WGS) entry which is preliminary data.</text>
</comment>
<keyword evidence="1" id="KW-0812">Transmembrane</keyword>
<dbReference type="PANTHER" id="PTHR35793">
    <property type="entry name" value="INNER MEMBRANE PROTEIN YJIG"/>
    <property type="match status" value="1"/>
</dbReference>
<feature type="transmembrane region" description="Helical" evidence="1">
    <location>
        <begin position="140"/>
        <end position="163"/>
    </location>
</feature>